<dbReference type="Proteomes" id="UP000618319">
    <property type="component" value="Unassembled WGS sequence"/>
</dbReference>
<dbReference type="EMBL" id="PSKQ01000017">
    <property type="protein sequence ID" value="MBE8720491.1"/>
    <property type="molecule type" value="Genomic_DNA"/>
</dbReference>
<dbReference type="RefSeq" id="WP_196938170.1">
    <property type="nucleotide sequence ID" value="NZ_MU158689.1"/>
</dbReference>
<evidence type="ECO:0000313" key="1">
    <source>
        <dbReference type="EMBL" id="MBE8720491.1"/>
    </source>
</evidence>
<sequence length="137" mass="15306">MKRDLPENIVEDISVAIVLEGETPVLKNWVVYLVNEKEVPLTNVLVSSKGYGEKDGKQVKTTTLRHFIGDVEGKSSVKIEAIDEGVFGLTNEYWLSYYINGTIYDKKYIFLPESIVDENLSKVPIVNKPGVLIGGMN</sequence>
<proteinExistence type="predicted"/>
<evidence type="ECO:0000313" key="2">
    <source>
        <dbReference type="Proteomes" id="UP000618319"/>
    </source>
</evidence>
<gene>
    <name evidence="1" type="ORF">C4F40_07120</name>
</gene>
<comment type="caution">
    <text evidence="1">The sequence shown here is derived from an EMBL/GenBank/DDBJ whole genome shotgun (WGS) entry which is preliminary data.</text>
</comment>
<evidence type="ECO:0008006" key="3">
    <source>
        <dbReference type="Google" id="ProtNLM"/>
    </source>
</evidence>
<accession>A0ABR9T574</accession>
<reference evidence="1 2" key="1">
    <citation type="submission" date="2018-02" db="EMBL/GenBank/DDBJ databases">
        <title>Sphingobacterium KA21.</title>
        <authorList>
            <person name="Vasarhelyi B.M."/>
            <person name="Deshmukh S."/>
            <person name="Balint B."/>
            <person name="Kukolya J."/>
        </authorList>
    </citation>
    <scope>NUCLEOTIDE SEQUENCE [LARGE SCALE GENOMIC DNA]</scope>
    <source>
        <strain evidence="1 2">Ka21</strain>
    </source>
</reference>
<organism evidence="1 2">
    <name type="scientific">Sphingobacterium pedocola</name>
    <dbReference type="NCBI Taxonomy" id="2082722"/>
    <lineage>
        <taxon>Bacteria</taxon>
        <taxon>Pseudomonadati</taxon>
        <taxon>Bacteroidota</taxon>
        <taxon>Sphingobacteriia</taxon>
        <taxon>Sphingobacteriales</taxon>
        <taxon>Sphingobacteriaceae</taxon>
        <taxon>Sphingobacterium</taxon>
    </lineage>
</organism>
<protein>
    <recommendedName>
        <fullName evidence="3">PLAT domain-containing protein</fullName>
    </recommendedName>
</protein>
<keyword evidence="2" id="KW-1185">Reference proteome</keyword>
<name>A0ABR9T574_9SPHI</name>